<accession>A0ABQ9HIA9</accession>
<protein>
    <submittedName>
        <fullName evidence="1">Uncharacterized protein</fullName>
    </submittedName>
</protein>
<keyword evidence="2" id="KW-1185">Reference proteome</keyword>
<dbReference type="Proteomes" id="UP001159363">
    <property type="component" value="Chromosome 4"/>
</dbReference>
<gene>
    <name evidence="1" type="ORF">PR048_015736</name>
</gene>
<reference evidence="1 2" key="1">
    <citation type="submission" date="2023-02" db="EMBL/GenBank/DDBJ databases">
        <title>LHISI_Scaffold_Assembly.</title>
        <authorList>
            <person name="Stuart O.P."/>
            <person name="Cleave R."/>
            <person name="Magrath M.J.L."/>
            <person name="Mikheyev A.S."/>
        </authorList>
    </citation>
    <scope>NUCLEOTIDE SEQUENCE [LARGE SCALE GENOMIC DNA]</scope>
    <source>
        <strain evidence="1">Daus_M_001</strain>
        <tissue evidence="1">Leg muscle</tissue>
    </source>
</reference>
<sequence>MKDGKQSDSCGGQNRNIKITLMAKAITFIPNDSEFSDIERALKHHQQLYTAENYISVMEKCTKKNRFFVTRIKKEDFVSISGTEKFIVNRKKDVPFCTFLQQSFTEEAQEINLEKTYTSRRMWPEVDTFVKKLVPLWPEGKPISSAKKADIDSILHLIPTGAKEFHARLIADNANDDDIDGFNGNLDFDIETE</sequence>
<organism evidence="1 2">
    <name type="scientific">Dryococelus australis</name>
    <dbReference type="NCBI Taxonomy" id="614101"/>
    <lineage>
        <taxon>Eukaryota</taxon>
        <taxon>Metazoa</taxon>
        <taxon>Ecdysozoa</taxon>
        <taxon>Arthropoda</taxon>
        <taxon>Hexapoda</taxon>
        <taxon>Insecta</taxon>
        <taxon>Pterygota</taxon>
        <taxon>Neoptera</taxon>
        <taxon>Polyneoptera</taxon>
        <taxon>Phasmatodea</taxon>
        <taxon>Verophasmatodea</taxon>
        <taxon>Anareolatae</taxon>
        <taxon>Phasmatidae</taxon>
        <taxon>Eurycanthinae</taxon>
        <taxon>Dryococelus</taxon>
    </lineage>
</organism>
<evidence type="ECO:0000313" key="2">
    <source>
        <dbReference type="Proteomes" id="UP001159363"/>
    </source>
</evidence>
<evidence type="ECO:0000313" key="1">
    <source>
        <dbReference type="EMBL" id="KAJ8883881.1"/>
    </source>
</evidence>
<name>A0ABQ9HIA9_9NEOP</name>
<proteinExistence type="predicted"/>
<dbReference type="EMBL" id="JARBHB010000005">
    <property type="protein sequence ID" value="KAJ8883881.1"/>
    <property type="molecule type" value="Genomic_DNA"/>
</dbReference>
<comment type="caution">
    <text evidence="1">The sequence shown here is derived from an EMBL/GenBank/DDBJ whole genome shotgun (WGS) entry which is preliminary data.</text>
</comment>